<organism evidence="1 2">
    <name type="scientific">Chrysodeixis includens</name>
    <name type="common">Soybean looper</name>
    <name type="synonym">Pseudoplusia includens</name>
    <dbReference type="NCBI Taxonomy" id="689277"/>
    <lineage>
        <taxon>Eukaryota</taxon>
        <taxon>Metazoa</taxon>
        <taxon>Ecdysozoa</taxon>
        <taxon>Arthropoda</taxon>
        <taxon>Hexapoda</taxon>
        <taxon>Insecta</taxon>
        <taxon>Pterygota</taxon>
        <taxon>Neoptera</taxon>
        <taxon>Endopterygota</taxon>
        <taxon>Lepidoptera</taxon>
        <taxon>Glossata</taxon>
        <taxon>Ditrysia</taxon>
        <taxon>Noctuoidea</taxon>
        <taxon>Noctuidae</taxon>
        <taxon>Plusiinae</taxon>
        <taxon>Chrysodeixis</taxon>
    </lineage>
</organism>
<evidence type="ECO:0000313" key="2">
    <source>
        <dbReference type="Proteomes" id="UP001154114"/>
    </source>
</evidence>
<name>A0A9P0BNF8_CHRIL</name>
<dbReference type="AlphaFoldDB" id="A0A9P0BNF8"/>
<keyword evidence="2" id="KW-1185">Reference proteome</keyword>
<proteinExistence type="predicted"/>
<protein>
    <submittedName>
        <fullName evidence="1">Uncharacterized protein</fullName>
    </submittedName>
</protein>
<dbReference type="OrthoDB" id="7334959at2759"/>
<dbReference type="EMBL" id="LR824024">
    <property type="protein sequence ID" value="CAH0595378.1"/>
    <property type="molecule type" value="Genomic_DNA"/>
</dbReference>
<dbReference type="Proteomes" id="UP001154114">
    <property type="component" value="Chromosome 21"/>
</dbReference>
<sequence length="120" mass="13914">MLFTTNVAKYTYYRTLCHVKNNNSPFKNITRSTAIPNAIPIPEKNEDKDTLRNLRIAVSLSYGQGTNTYANKKCTNTTTLAGDPKRWNGIQDIRAEILEKWNKRPQPDIHKEWLKNVMFN</sequence>
<reference evidence="1" key="1">
    <citation type="submission" date="2021-12" db="EMBL/GenBank/DDBJ databases">
        <authorList>
            <person name="King R."/>
        </authorList>
    </citation>
    <scope>NUCLEOTIDE SEQUENCE</scope>
</reference>
<evidence type="ECO:0000313" key="1">
    <source>
        <dbReference type="EMBL" id="CAH0595378.1"/>
    </source>
</evidence>
<gene>
    <name evidence="1" type="ORF">CINC_LOCUS6758</name>
</gene>
<accession>A0A9P0BNF8</accession>